<organism evidence="1 2">
    <name type="scientific">Tolypocladium paradoxum</name>
    <dbReference type="NCBI Taxonomy" id="94208"/>
    <lineage>
        <taxon>Eukaryota</taxon>
        <taxon>Fungi</taxon>
        <taxon>Dikarya</taxon>
        <taxon>Ascomycota</taxon>
        <taxon>Pezizomycotina</taxon>
        <taxon>Sordariomycetes</taxon>
        <taxon>Hypocreomycetidae</taxon>
        <taxon>Hypocreales</taxon>
        <taxon>Ophiocordycipitaceae</taxon>
        <taxon>Tolypocladium</taxon>
    </lineage>
</organism>
<proteinExistence type="predicted"/>
<evidence type="ECO:0000313" key="1">
    <source>
        <dbReference type="EMBL" id="POR36834.1"/>
    </source>
</evidence>
<keyword evidence="1" id="KW-0418">Kinase</keyword>
<keyword evidence="2" id="KW-1185">Reference proteome</keyword>
<reference evidence="1 2" key="1">
    <citation type="submission" date="2018-01" db="EMBL/GenBank/DDBJ databases">
        <title>Harnessing the power of phylogenomics to disentangle the directionality and signatures of interkingdom host jumping in the parasitic fungal genus Tolypocladium.</title>
        <authorList>
            <person name="Quandt C.A."/>
            <person name="Patterson W."/>
            <person name="Spatafora J.W."/>
        </authorList>
    </citation>
    <scope>NUCLEOTIDE SEQUENCE [LARGE SCALE GENOMIC DNA]</scope>
    <source>
        <strain evidence="1 2">NRBC 100945</strain>
    </source>
</reference>
<sequence>MRIFIDAAITRIAEKLITFPQSPVFYSAQVPIRSFCTIRRSRRLGNMSGGVSRVKLHPVFCNTNRNDLAKPRHKGPIILVI</sequence>
<dbReference type="OrthoDB" id="63267at2759"/>
<dbReference type="AlphaFoldDB" id="A0A2S4L319"/>
<keyword evidence="1" id="KW-0808">Transferase</keyword>
<gene>
    <name evidence="1" type="ORF">TPAR_02959</name>
</gene>
<dbReference type="STRING" id="94208.A0A2S4L319"/>
<dbReference type="EMBL" id="PKSG01000296">
    <property type="protein sequence ID" value="POR36834.1"/>
    <property type="molecule type" value="Genomic_DNA"/>
</dbReference>
<dbReference type="GO" id="GO:0016301">
    <property type="term" value="F:kinase activity"/>
    <property type="evidence" value="ECO:0007669"/>
    <property type="project" value="UniProtKB-KW"/>
</dbReference>
<protein>
    <submittedName>
        <fullName evidence="1">Pkinase-domain-containing protein</fullName>
    </submittedName>
</protein>
<name>A0A2S4L319_9HYPO</name>
<accession>A0A2S4L319</accession>
<evidence type="ECO:0000313" key="2">
    <source>
        <dbReference type="Proteomes" id="UP000237481"/>
    </source>
</evidence>
<comment type="caution">
    <text evidence="1">The sequence shown here is derived from an EMBL/GenBank/DDBJ whole genome shotgun (WGS) entry which is preliminary data.</text>
</comment>
<dbReference type="Proteomes" id="UP000237481">
    <property type="component" value="Unassembled WGS sequence"/>
</dbReference>